<dbReference type="Gene3D" id="3.20.20.140">
    <property type="entry name" value="Metal-dependent hydrolases"/>
    <property type="match status" value="1"/>
</dbReference>
<dbReference type="InterPro" id="IPR006680">
    <property type="entry name" value="Amidohydro-rel"/>
</dbReference>
<dbReference type="InterPro" id="IPR032465">
    <property type="entry name" value="ACMSD"/>
</dbReference>
<dbReference type="PANTHER" id="PTHR21240:SF28">
    <property type="entry name" value="ISO-OROTATE DECARBOXYLASE (EUROFUNG)"/>
    <property type="match status" value="1"/>
</dbReference>
<dbReference type="GO" id="GO:0016831">
    <property type="term" value="F:carboxy-lyase activity"/>
    <property type="evidence" value="ECO:0007669"/>
    <property type="project" value="InterPro"/>
</dbReference>
<evidence type="ECO:0000256" key="1">
    <source>
        <dbReference type="ARBA" id="ARBA00023239"/>
    </source>
</evidence>
<keyword evidence="4" id="KW-1185">Reference proteome</keyword>
<proteinExistence type="predicted"/>
<name>A0A139WT44_9CYAN</name>
<organism evidence="3 4">
    <name type="scientific">Scytonema hofmannii PCC 7110</name>
    <dbReference type="NCBI Taxonomy" id="128403"/>
    <lineage>
        <taxon>Bacteria</taxon>
        <taxon>Bacillati</taxon>
        <taxon>Cyanobacteriota</taxon>
        <taxon>Cyanophyceae</taxon>
        <taxon>Nostocales</taxon>
        <taxon>Scytonemataceae</taxon>
        <taxon>Scytonema</taxon>
    </lineage>
</organism>
<dbReference type="Pfam" id="PF04909">
    <property type="entry name" value="Amidohydro_2"/>
    <property type="match status" value="1"/>
</dbReference>
<dbReference type="GO" id="GO:0019748">
    <property type="term" value="P:secondary metabolic process"/>
    <property type="evidence" value="ECO:0007669"/>
    <property type="project" value="TreeGrafter"/>
</dbReference>
<evidence type="ECO:0000313" key="3">
    <source>
        <dbReference type="EMBL" id="KYC35599.1"/>
    </source>
</evidence>
<dbReference type="AlphaFoldDB" id="A0A139WT44"/>
<evidence type="ECO:0000259" key="2">
    <source>
        <dbReference type="Pfam" id="PF04909"/>
    </source>
</evidence>
<dbReference type="GO" id="GO:0005737">
    <property type="term" value="C:cytoplasm"/>
    <property type="evidence" value="ECO:0007669"/>
    <property type="project" value="TreeGrafter"/>
</dbReference>
<sequence>MIIDCHCHAGKGDLLTGPWDTDAPIETYLKRAKVAGIEKTVIFSPFHSNYRQANANTARIVEHYSGRFIGFAFVHAKRDRGRIYQIVEESVVKWRFRGIKVHRMDGAVTREVCEVARQFHLPLLYDPVGETNLIDLLAPQYPDVNFIIPHLGSFADDWRAHLRVIDQISRYPNVYTDTSGVRRFDYLIQAIKRGGAHKVLFGTDGPWLHPGVELHKIRLLGLPPNREELVLGKNLLRLIGQKRSPNQVELIRDRCFPLHR</sequence>
<keyword evidence="1" id="KW-0456">Lyase</keyword>
<dbReference type="RefSeq" id="WP_017747883.1">
    <property type="nucleotide sequence ID" value="NZ_KQ976354.1"/>
</dbReference>
<reference evidence="3 4" key="1">
    <citation type="journal article" date="2013" name="Genome Biol. Evol.">
        <title>Genomes of Stigonematalean cyanobacteria (subsection V) and the evolution of oxygenic photosynthesis from prokaryotes to plastids.</title>
        <authorList>
            <person name="Dagan T."/>
            <person name="Roettger M."/>
            <person name="Stucken K."/>
            <person name="Landan G."/>
            <person name="Koch R."/>
            <person name="Major P."/>
            <person name="Gould S.B."/>
            <person name="Goremykin V.V."/>
            <person name="Rippka R."/>
            <person name="Tandeau de Marsac N."/>
            <person name="Gugger M."/>
            <person name="Lockhart P.J."/>
            <person name="Allen J.F."/>
            <person name="Brune I."/>
            <person name="Maus I."/>
            <person name="Puhler A."/>
            <person name="Martin W.F."/>
        </authorList>
    </citation>
    <scope>NUCLEOTIDE SEQUENCE [LARGE SCALE GENOMIC DNA]</scope>
    <source>
        <strain evidence="3 4">PCC 7110</strain>
    </source>
</reference>
<accession>A0A139WT44</accession>
<gene>
    <name evidence="3" type="ORF">WA1_07185</name>
</gene>
<comment type="caution">
    <text evidence="3">The sequence shown here is derived from an EMBL/GenBank/DDBJ whole genome shotgun (WGS) entry which is preliminary data.</text>
</comment>
<dbReference type="GO" id="GO:0016787">
    <property type="term" value="F:hydrolase activity"/>
    <property type="evidence" value="ECO:0007669"/>
    <property type="project" value="UniProtKB-KW"/>
</dbReference>
<dbReference type="EMBL" id="ANNX02000051">
    <property type="protein sequence ID" value="KYC35599.1"/>
    <property type="molecule type" value="Genomic_DNA"/>
</dbReference>
<feature type="domain" description="Amidohydrolase-related" evidence="2">
    <location>
        <begin position="137"/>
        <end position="234"/>
    </location>
</feature>
<dbReference type="OrthoDB" id="9777673at2"/>
<dbReference type="SUPFAM" id="SSF51556">
    <property type="entry name" value="Metallo-dependent hydrolases"/>
    <property type="match status" value="1"/>
</dbReference>
<protein>
    <submittedName>
        <fullName evidence="3">Amidohydrolase</fullName>
    </submittedName>
</protein>
<dbReference type="Proteomes" id="UP000076925">
    <property type="component" value="Unassembled WGS sequence"/>
</dbReference>
<dbReference type="PANTHER" id="PTHR21240">
    <property type="entry name" value="2-AMINO-3-CARBOXYLMUCONATE-6-SEMIALDEHYDE DECARBOXYLASE"/>
    <property type="match status" value="1"/>
</dbReference>
<dbReference type="STRING" id="128403.WA1_07185"/>
<keyword evidence="3" id="KW-0378">Hydrolase</keyword>
<dbReference type="InterPro" id="IPR032466">
    <property type="entry name" value="Metal_Hydrolase"/>
</dbReference>
<evidence type="ECO:0000313" key="4">
    <source>
        <dbReference type="Proteomes" id="UP000076925"/>
    </source>
</evidence>